<evidence type="ECO:0000313" key="3">
    <source>
        <dbReference type="EMBL" id="TLD93397.1"/>
    </source>
</evidence>
<evidence type="ECO:0000256" key="2">
    <source>
        <dbReference type="SAM" id="Phobius"/>
    </source>
</evidence>
<feature type="transmembrane region" description="Helical" evidence="2">
    <location>
        <begin position="12"/>
        <end position="36"/>
    </location>
</feature>
<organism evidence="3 4">
    <name type="scientific">Helicobacter magdeburgensis</name>
    <dbReference type="NCBI Taxonomy" id="471858"/>
    <lineage>
        <taxon>Bacteria</taxon>
        <taxon>Pseudomonadati</taxon>
        <taxon>Campylobacterota</taxon>
        <taxon>Epsilonproteobacteria</taxon>
        <taxon>Campylobacterales</taxon>
        <taxon>Helicobacteraceae</taxon>
        <taxon>Helicobacter</taxon>
    </lineage>
</organism>
<sequence length="76" mass="8900">MKPEYDEDLIGFLVVFWCIIFPIGVFGMALLTFWSYQDVKDWADRQREKTQIERSKEHKETKNITQGVANDNGSSK</sequence>
<evidence type="ECO:0000256" key="1">
    <source>
        <dbReference type="SAM" id="MobiDB-lite"/>
    </source>
</evidence>
<accession>A0A4U8T4G0</accession>
<keyword evidence="2" id="KW-1133">Transmembrane helix</keyword>
<feature type="compositionally biased region" description="Polar residues" evidence="1">
    <location>
        <begin position="63"/>
        <end position="76"/>
    </location>
</feature>
<name>A0A4U8T4G0_9HELI</name>
<dbReference type="RefSeq" id="WP_138128689.1">
    <property type="nucleotide sequence ID" value="NZ_JRPE02000002.1"/>
</dbReference>
<keyword evidence="2" id="KW-0812">Transmembrane</keyword>
<evidence type="ECO:0000313" key="4">
    <source>
        <dbReference type="Proteomes" id="UP000029921"/>
    </source>
</evidence>
<proteinExistence type="predicted"/>
<dbReference type="EMBL" id="JRPE02000002">
    <property type="protein sequence ID" value="TLD93397.1"/>
    <property type="molecule type" value="Genomic_DNA"/>
</dbReference>
<dbReference type="AlphaFoldDB" id="A0A4U8T4G0"/>
<keyword evidence="2" id="KW-0472">Membrane</keyword>
<feature type="region of interest" description="Disordered" evidence="1">
    <location>
        <begin position="47"/>
        <end position="76"/>
    </location>
</feature>
<dbReference type="Proteomes" id="UP000029921">
    <property type="component" value="Unassembled WGS sequence"/>
</dbReference>
<comment type="caution">
    <text evidence="3">The sequence shown here is derived from an EMBL/GenBank/DDBJ whole genome shotgun (WGS) entry which is preliminary data.</text>
</comment>
<gene>
    <name evidence="3" type="ORF">LS74_001305</name>
</gene>
<feature type="compositionally biased region" description="Basic and acidic residues" evidence="1">
    <location>
        <begin position="47"/>
        <end position="62"/>
    </location>
</feature>
<reference evidence="3 4" key="1">
    <citation type="journal article" date="2014" name="Genome Announc.">
        <title>Draft genome sequences of eight enterohepatic helicobacter species isolated from both laboratory and wild rodents.</title>
        <authorList>
            <person name="Sheh A."/>
            <person name="Shen Z."/>
            <person name="Fox J.G."/>
        </authorList>
    </citation>
    <scope>NUCLEOTIDE SEQUENCE [LARGE SCALE GENOMIC DNA]</scope>
    <source>
        <strain evidence="3 4">MIT 96-1001</strain>
    </source>
</reference>
<protein>
    <submittedName>
        <fullName evidence="3">Uncharacterized protein</fullName>
    </submittedName>
</protein>
<keyword evidence="4" id="KW-1185">Reference proteome</keyword>